<name>A0A917ETI7_9MICO</name>
<feature type="region of interest" description="Disordered" evidence="3">
    <location>
        <begin position="215"/>
        <end position="239"/>
    </location>
</feature>
<dbReference type="Gene3D" id="3.40.50.300">
    <property type="entry name" value="P-loop containing nucleotide triphosphate hydrolases"/>
    <property type="match status" value="1"/>
</dbReference>
<evidence type="ECO:0000256" key="1">
    <source>
        <dbReference type="ARBA" id="ARBA00022801"/>
    </source>
</evidence>
<keyword evidence="1" id="KW-0378">Hydrolase</keyword>
<dbReference type="InterPro" id="IPR014001">
    <property type="entry name" value="Helicase_ATP-bd"/>
</dbReference>
<dbReference type="SMART" id="SM00490">
    <property type="entry name" value="HELICc"/>
    <property type="match status" value="1"/>
</dbReference>
<dbReference type="InterPro" id="IPR027417">
    <property type="entry name" value="P-loop_NTPase"/>
</dbReference>
<dbReference type="GO" id="GO:0008270">
    <property type="term" value="F:zinc ion binding"/>
    <property type="evidence" value="ECO:0007669"/>
    <property type="project" value="UniProtKB-KW"/>
</dbReference>
<dbReference type="CDD" id="cd18793">
    <property type="entry name" value="SF2_C_SNF"/>
    <property type="match status" value="1"/>
</dbReference>
<dbReference type="GO" id="GO:0004386">
    <property type="term" value="F:helicase activity"/>
    <property type="evidence" value="ECO:0007669"/>
    <property type="project" value="UniProtKB-KW"/>
</dbReference>
<evidence type="ECO:0000259" key="6">
    <source>
        <dbReference type="PROSITE" id="PS51194"/>
    </source>
</evidence>
<dbReference type="InterPro" id="IPR007527">
    <property type="entry name" value="Znf_SWIM"/>
</dbReference>
<evidence type="ECO:0000313" key="8">
    <source>
        <dbReference type="Proteomes" id="UP000598775"/>
    </source>
</evidence>
<feature type="domain" description="SWIM-type" evidence="4">
    <location>
        <begin position="59"/>
        <end position="99"/>
    </location>
</feature>
<dbReference type="Pfam" id="PF00271">
    <property type="entry name" value="Helicase_C"/>
    <property type="match status" value="1"/>
</dbReference>
<dbReference type="InterPro" id="IPR000330">
    <property type="entry name" value="SNF2_N"/>
</dbReference>
<dbReference type="GO" id="GO:0016787">
    <property type="term" value="F:hydrolase activity"/>
    <property type="evidence" value="ECO:0007669"/>
    <property type="project" value="UniProtKB-KW"/>
</dbReference>
<dbReference type="PROSITE" id="PS50966">
    <property type="entry name" value="ZF_SWIM"/>
    <property type="match status" value="1"/>
</dbReference>
<dbReference type="SUPFAM" id="SSF52540">
    <property type="entry name" value="P-loop containing nucleoside triphosphate hydrolases"/>
    <property type="match status" value="2"/>
</dbReference>
<dbReference type="RefSeq" id="WP_188672994.1">
    <property type="nucleotide sequence ID" value="NZ_BMGP01000001.1"/>
</dbReference>
<keyword evidence="2" id="KW-0479">Metal-binding</keyword>
<feature type="region of interest" description="Disordered" evidence="3">
    <location>
        <begin position="121"/>
        <end position="145"/>
    </location>
</feature>
<keyword evidence="2" id="KW-0862">Zinc</keyword>
<dbReference type="EMBL" id="BMGP01000001">
    <property type="protein sequence ID" value="GGF13674.1"/>
    <property type="molecule type" value="Genomic_DNA"/>
</dbReference>
<keyword evidence="7" id="KW-0547">Nucleotide-binding</keyword>
<dbReference type="CDD" id="cd18012">
    <property type="entry name" value="DEXQc_arch_SWI2_SNF2"/>
    <property type="match status" value="1"/>
</dbReference>
<evidence type="ECO:0000259" key="4">
    <source>
        <dbReference type="PROSITE" id="PS50966"/>
    </source>
</evidence>
<feature type="domain" description="Helicase ATP-binding" evidence="5">
    <location>
        <begin position="754"/>
        <end position="918"/>
    </location>
</feature>
<keyword evidence="7" id="KW-0347">Helicase</keyword>
<dbReference type="InterPro" id="IPR049730">
    <property type="entry name" value="SNF2/RAD54-like_C"/>
</dbReference>
<keyword evidence="8" id="KW-1185">Reference proteome</keyword>
<evidence type="ECO:0000256" key="3">
    <source>
        <dbReference type="SAM" id="MobiDB-lite"/>
    </source>
</evidence>
<organism evidence="7 8">
    <name type="scientific">Subtercola lobariae</name>
    <dbReference type="NCBI Taxonomy" id="1588641"/>
    <lineage>
        <taxon>Bacteria</taxon>
        <taxon>Bacillati</taxon>
        <taxon>Actinomycetota</taxon>
        <taxon>Actinomycetes</taxon>
        <taxon>Micrococcales</taxon>
        <taxon>Microbacteriaceae</taxon>
        <taxon>Subtercola</taxon>
    </lineage>
</organism>
<dbReference type="Pfam" id="PF00176">
    <property type="entry name" value="SNF2-rel_dom"/>
    <property type="match status" value="1"/>
</dbReference>
<reference evidence="7 8" key="1">
    <citation type="journal article" date="2014" name="Int. J. Syst. Evol. Microbiol.">
        <title>Complete genome sequence of Corynebacterium casei LMG S-19264T (=DSM 44701T), isolated from a smear-ripened cheese.</title>
        <authorList>
            <consortium name="US DOE Joint Genome Institute (JGI-PGF)"/>
            <person name="Walter F."/>
            <person name="Albersmeier A."/>
            <person name="Kalinowski J."/>
            <person name="Ruckert C."/>
        </authorList>
    </citation>
    <scope>NUCLEOTIDE SEQUENCE [LARGE SCALE GENOMIC DNA]</scope>
    <source>
        <strain evidence="7 8">CGMCC 1.12976</strain>
    </source>
</reference>
<dbReference type="Gene3D" id="3.40.50.10810">
    <property type="entry name" value="Tandem AAA-ATPase domain"/>
    <property type="match status" value="1"/>
</dbReference>
<dbReference type="SMART" id="SM00487">
    <property type="entry name" value="DEXDc"/>
    <property type="match status" value="1"/>
</dbReference>
<gene>
    <name evidence="7" type="ORF">GCM10011399_04480</name>
</gene>
<dbReference type="PANTHER" id="PTHR10799">
    <property type="entry name" value="SNF2/RAD54 HELICASE FAMILY"/>
    <property type="match status" value="1"/>
</dbReference>
<dbReference type="InterPro" id="IPR038718">
    <property type="entry name" value="SNF2-like_sf"/>
</dbReference>
<dbReference type="Proteomes" id="UP000598775">
    <property type="component" value="Unassembled WGS sequence"/>
</dbReference>
<keyword evidence="2" id="KW-0863">Zinc-finger</keyword>
<dbReference type="GO" id="GO:0005524">
    <property type="term" value="F:ATP binding"/>
    <property type="evidence" value="ECO:0007669"/>
    <property type="project" value="InterPro"/>
</dbReference>
<feature type="domain" description="Helicase C-terminal" evidence="6">
    <location>
        <begin position="1039"/>
        <end position="1199"/>
    </location>
</feature>
<sequence>MPSDAFPLVDVADIVRLVGPPAFERGRGYARGSEIVDVLWNPENGMLEGVVQGSAALPYHCRISLTEAGSKFLIEHESACSCPVAFDCKHVAATLLASNARHLRETAAASGLTPARELGSRARFDSRYEPQTRGERDSGSAAMTKWHVDDQAADLVRAADETWYPPEPRHRPAPAFDPSDWRAALTGNRSRVEPPAPTPMGLQFEIREFVTRTKEQWRGLQSQTAKPGRPGDDAGRPPRRLAVRPVIRNHAGTFVKANVSWATFAHHVNRLNLDERQLRWFAQFQALHRATRELYSANEADWLYLDDFASPLMWNLLGEAGSLGIPLLGSKKSVAVHVEAHASVRLDAAGGAADDLVLTPVVTIDGHDFAADTAGAIGDHGVYFYELGEGARIVLAPLGAESADTFAAGAGAVPVAQRSALGSTAPRLTPDVRELLGRASVITVPAADRTEFFENYFGRLRREVTVTPVDDSVQLPAVVTPTLLLTARFRPKNVLQLDWSWRYGDVAAAAWNERDPAAEETISESVTRLLERLIDDHSGQGIEGAMLGFDDTSQRDARGSQFGALSPNLVLQGFEAAVFAEKVLPALEGQVDVRVQIVGTRPPYRELTGSPELTITTVESDKRDWFDLGIVVNMNGYRIPFAPLFKALARKQKKLLMVDKTYLTLDHPVFDRLRELLEEASALDEWQTGVRISRYQADLWSEFEDLAEETVQAVAWREAVSALNDTELIAPTPLPTGLAASLRPYQLAGFEWLAFLHQHGLGGVLADDMGLGKTLQTLALFAHARQSGARDAPPFLVVAPTSVVSNWASEAARFTPGLSVKAIAATQAKSPTSLADAARGADIVVTSYTLFRLDEQHYRNLGWSGLVLDEAQFVKNHTSKLHRCAKEFDAPFKLAITGTPLENNLMELWSLFDIVAPGLFASARKFTEDYVRPIERGLDTELLGRLRRRIRPFLMRRTKELVAPELPAKQEQVLNIALTPAHRTLYDTFFQRERQKLLGLIDDLDRNRLIVFRSLTLLRMLSLDASLIDEKYAGLGSAKLDALLEQIEDVAAEGHRALVFSQFTSFLGKAAERLTERGVEFDYLDGSTRRRADVIAHFKAGTAPVFLISLKAGGFGLNLTEADYVFLLDPWWNPATESQAIDRTHRIGQQKSVNVYRLVASDTIEEKVMALKAKKAQLFDAVLDDDAAFSTALSTDDIRGLLDA</sequence>
<proteinExistence type="predicted"/>
<evidence type="ECO:0000259" key="5">
    <source>
        <dbReference type="PROSITE" id="PS51192"/>
    </source>
</evidence>
<keyword evidence="7" id="KW-0067">ATP-binding</keyword>
<dbReference type="PROSITE" id="PS51194">
    <property type="entry name" value="HELICASE_CTER"/>
    <property type="match status" value="1"/>
</dbReference>
<feature type="compositionally biased region" description="Basic and acidic residues" evidence="3">
    <location>
        <begin position="121"/>
        <end position="138"/>
    </location>
</feature>
<dbReference type="AlphaFoldDB" id="A0A917ETI7"/>
<dbReference type="InterPro" id="IPR001650">
    <property type="entry name" value="Helicase_C-like"/>
</dbReference>
<protein>
    <submittedName>
        <fullName evidence="7">DNA helicase</fullName>
    </submittedName>
</protein>
<accession>A0A917ETI7</accession>
<evidence type="ECO:0000256" key="2">
    <source>
        <dbReference type="PROSITE-ProRule" id="PRU00325"/>
    </source>
</evidence>
<dbReference type="PROSITE" id="PS51192">
    <property type="entry name" value="HELICASE_ATP_BIND_1"/>
    <property type="match status" value="1"/>
</dbReference>
<comment type="caution">
    <text evidence="7">The sequence shown here is derived from an EMBL/GenBank/DDBJ whole genome shotgun (WGS) entry which is preliminary data.</text>
</comment>
<evidence type="ECO:0000313" key="7">
    <source>
        <dbReference type="EMBL" id="GGF13674.1"/>
    </source>
</evidence>